<evidence type="ECO:0000313" key="3">
    <source>
        <dbReference type="Proteomes" id="UP000288716"/>
    </source>
</evidence>
<protein>
    <submittedName>
        <fullName evidence="2">Uncharacterized protein</fullName>
    </submittedName>
</protein>
<sequence>MANLKPCSSRNRNTNDIYTTTSHQAPHLITRSGRRVNFPDFFSVS</sequence>
<keyword evidence="3" id="KW-1185">Reference proteome</keyword>
<proteinExistence type="predicted"/>
<dbReference type="EMBL" id="NCKV01011254">
    <property type="protein sequence ID" value="RWS21678.1"/>
    <property type="molecule type" value="Genomic_DNA"/>
</dbReference>
<dbReference type="VEuPathDB" id="VectorBase:LDEU010362"/>
<gene>
    <name evidence="2" type="ORF">B4U80_08802</name>
</gene>
<evidence type="ECO:0000256" key="1">
    <source>
        <dbReference type="SAM" id="MobiDB-lite"/>
    </source>
</evidence>
<comment type="caution">
    <text evidence="2">The sequence shown here is derived from an EMBL/GenBank/DDBJ whole genome shotgun (WGS) entry which is preliminary data.</text>
</comment>
<reference evidence="2 3" key="1">
    <citation type="journal article" date="2018" name="Gigascience">
        <title>Genomes of trombidid mites reveal novel predicted allergens and laterally-transferred genes associated with secondary metabolism.</title>
        <authorList>
            <person name="Dong X."/>
            <person name="Chaisiri K."/>
            <person name="Xia D."/>
            <person name="Armstrong S.D."/>
            <person name="Fang Y."/>
            <person name="Donnelly M.J."/>
            <person name="Kadowaki T."/>
            <person name="McGarry J.W."/>
            <person name="Darby A.C."/>
            <person name="Makepeace B.L."/>
        </authorList>
    </citation>
    <scope>NUCLEOTIDE SEQUENCE [LARGE SCALE GENOMIC DNA]</scope>
    <source>
        <strain evidence="2">UoL-UT</strain>
    </source>
</reference>
<dbReference type="AlphaFoldDB" id="A0A443S2B0"/>
<evidence type="ECO:0000313" key="2">
    <source>
        <dbReference type="EMBL" id="RWS21678.1"/>
    </source>
</evidence>
<organism evidence="2 3">
    <name type="scientific">Leptotrombidium deliense</name>
    <dbReference type="NCBI Taxonomy" id="299467"/>
    <lineage>
        <taxon>Eukaryota</taxon>
        <taxon>Metazoa</taxon>
        <taxon>Ecdysozoa</taxon>
        <taxon>Arthropoda</taxon>
        <taxon>Chelicerata</taxon>
        <taxon>Arachnida</taxon>
        <taxon>Acari</taxon>
        <taxon>Acariformes</taxon>
        <taxon>Trombidiformes</taxon>
        <taxon>Prostigmata</taxon>
        <taxon>Anystina</taxon>
        <taxon>Parasitengona</taxon>
        <taxon>Trombiculoidea</taxon>
        <taxon>Trombiculidae</taxon>
        <taxon>Leptotrombidium</taxon>
    </lineage>
</organism>
<name>A0A443S2B0_9ACAR</name>
<feature type="compositionally biased region" description="Polar residues" evidence="1">
    <location>
        <begin position="1"/>
        <end position="24"/>
    </location>
</feature>
<dbReference type="Proteomes" id="UP000288716">
    <property type="component" value="Unassembled WGS sequence"/>
</dbReference>
<feature type="region of interest" description="Disordered" evidence="1">
    <location>
        <begin position="1"/>
        <end position="26"/>
    </location>
</feature>
<accession>A0A443S2B0</accession>